<keyword evidence="4" id="KW-1133">Transmembrane helix</keyword>
<feature type="transmembrane region" description="Helical" evidence="4">
    <location>
        <begin position="81"/>
        <end position="102"/>
    </location>
</feature>
<dbReference type="Proteomes" id="UP000053612">
    <property type="component" value="Unassembled WGS sequence"/>
</dbReference>
<dbReference type="Pfam" id="PF02517">
    <property type="entry name" value="Rce1-like"/>
    <property type="match status" value="1"/>
</dbReference>
<evidence type="ECO:0000259" key="5">
    <source>
        <dbReference type="Pfam" id="PF02517"/>
    </source>
</evidence>
<evidence type="ECO:0000313" key="9">
    <source>
        <dbReference type="Proteomes" id="UP000053612"/>
    </source>
</evidence>
<feature type="transmembrane region" description="Helical" evidence="4">
    <location>
        <begin position="157"/>
        <end position="181"/>
    </location>
</feature>
<protein>
    <submittedName>
        <fullName evidence="6">Type II CAAX endopeptidase family protein</fullName>
    </submittedName>
</protein>
<feature type="transmembrane region" description="Helical" evidence="4">
    <location>
        <begin position="49"/>
        <end position="69"/>
    </location>
</feature>
<keyword evidence="3" id="KW-1003">Cell membrane</keyword>
<evidence type="ECO:0000313" key="6">
    <source>
        <dbReference type="EMBL" id="ARD94990.1"/>
    </source>
</evidence>
<dbReference type="EMBL" id="CP031926">
    <property type="protein sequence ID" value="QRZ33765.1"/>
    <property type="molecule type" value="Genomic_DNA"/>
</dbReference>
<keyword evidence="4" id="KW-0472">Membrane</keyword>
<evidence type="ECO:0000313" key="8">
    <source>
        <dbReference type="EMBL" id="QRZ33765.1"/>
    </source>
</evidence>
<dbReference type="Proteomes" id="UP001055586">
    <property type="component" value="Chromosome"/>
</dbReference>
<evidence type="ECO:0000256" key="4">
    <source>
        <dbReference type="SAM" id="Phobius"/>
    </source>
</evidence>
<dbReference type="PANTHER" id="PTHR36435">
    <property type="entry name" value="SLR1288 PROTEIN"/>
    <property type="match status" value="1"/>
</dbReference>
<dbReference type="GO" id="GO:0080120">
    <property type="term" value="P:CAAX-box protein maturation"/>
    <property type="evidence" value="ECO:0007669"/>
    <property type="project" value="UniProtKB-ARBA"/>
</dbReference>
<dbReference type="GO" id="GO:0005886">
    <property type="term" value="C:plasma membrane"/>
    <property type="evidence" value="ECO:0007669"/>
    <property type="project" value="UniProtKB-SubCell"/>
</dbReference>
<evidence type="ECO:0000256" key="2">
    <source>
        <dbReference type="ARBA" id="ARBA00009067"/>
    </source>
</evidence>
<dbReference type="PANTHER" id="PTHR36435:SF1">
    <property type="entry name" value="CAAX AMINO TERMINAL PROTEASE FAMILY PROTEIN"/>
    <property type="match status" value="1"/>
</dbReference>
<feature type="domain" description="CAAX prenyl protease 2/Lysostaphin resistance protein A-like" evidence="5">
    <location>
        <begin position="126"/>
        <end position="210"/>
    </location>
</feature>
<keyword evidence="4" id="KW-0812">Transmembrane</keyword>
<dbReference type="RefSeq" id="WP_021214959.1">
    <property type="nucleotide sequence ID" value="NZ_CP015896.1"/>
</dbReference>
<comment type="subcellular location">
    <subcellularLocation>
        <location evidence="1">Cell membrane</location>
        <topology evidence="1">Multi-pass membrane protein</topology>
    </subcellularLocation>
</comment>
<evidence type="ECO:0000256" key="1">
    <source>
        <dbReference type="ARBA" id="ARBA00004651"/>
    </source>
</evidence>
<dbReference type="AlphaFoldDB" id="A0A0V8C0B3"/>
<evidence type="ECO:0000256" key="3">
    <source>
        <dbReference type="ARBA" id="ARBA00022475"/>
    </source>
</evidence>
<dbReference type="PATRIC" id="fig|1360.100.peg.4"/>
<feature type="transmembrane region" description="Helical" evidence="4">
    <location>
        <begin position="114"/>
        <end position="136"/>
    </location>
</feature>
<reference evidence="8" key="3">
    <citation type="journal article" date="2020" name="Mol. Microbiol.">
        <title>The CWPS Rubik's cube: Linking diversity of cell wall polysaccharide structures with the encoded biosynthetic machinery of selected Lactococcus lactis strains.</title>
        <authorList>
            <person name="Mahony J."/>
            <person name="Frantzen C."/>
            <person name="Vinogradov E."/>
            <person name="Sadovskaya I."/>
            <person name="Theodorou I."/>
            <person name="Kelleher P."/>
            <person name="Chapot-Chartier M.P."/>
            <person name="Cambillau C."/>
            <person name="Holo H."/>
            <person name="van Sinderen D."/>
        </authorList>
    </citation>
    <scope>NUCLEOTIDE SEQUENCE</scope>
    <source>
        <strain evidence="8">223</strain>
    </source>
</reference>
<dbReference type="GO" id="GO:0004175">
    <property type="term" value="F:endopeptidase activity"/>
    <property type="evidence" value="ECO:0007669"/>
    <property type="project" value="UniProtKB-ARBA"/>
</dbReference>
<dbReference type="InterPro" id="IPR003675">
    <property type="entry name" value="Rce1/LyrA-like_dom"/>
</dbReference>
<dbReference type="EMBL" id="CP090823">
    <property type="protein sequence ID" value="ARD94990.1"/>
    <property type="molecule type" value="Genomic_DNA"/>
</dbReference>
<organism evidence="7 9">
    <name type="scientific">Lactococcus lactis subsp. lactis</name>
    <name type="common">Streptococcus lactis</name>
    <dbReference type="NCBI Taxonomy" id="1360"/>
    <lineage>
        <taxon>Bacteria</taxon>
        <taxon>Bacillati</taxon>
        <taxon>Bacillota</taxon>
        <taxon>Bacilli</taxon>
        <taxon>Lactobacillales</taxon>
        <taxon>Streptococcaceae</taxon>
        <taxon>Lactococcus</taxon>
    </lineage>
</organism>
<dbReference type="Proteomes" id="UP000663169">
    <property type="component" value="Chromosome"/>
</dbReference>
<comment type="similarity">
    <text evidence="2">Belongs to the UPF0177 family.</text>
</comment>
<reference evidence="6" key="5">
    <citation type="submission" date="2023-09" db="EMBL/GenBank/DDBJ databases">
        <title>Complete Genomes and Methylome analysis of Lactococcus lactis subs lactis strains.</title>
        <authorList>
            <person name="Fomenkov A."/>
            <person name="McDonnell B."/>
            <person name="Sun L."/>
            <person name="Van Sinderen D."/>
            <person name="Roberts R.J."/>
        </authorList>
    </citation>
    <scope>NUCLEOTIDE SEQUENCE</scope>
    <source>
        <strain evidence="6">229</strain>
    </source>
</reference>
<dbReference type="InterPro" id="IPR052710">
    <property type="entry name" value="CAAX_protease"/>
</dbReference>
<sequence>MINIWNKSKTVILALFLLFLSQVPLYYVEYENERQNLFGVANKITVNFILIGLLIILIAIMLGIKNGFYKNAKRTLEWKNIILILILIIPSVALDILFSQFIQFHHLGRMDNQIAIDSVMGSLLWFGKILGVALLAPILEESIFRASIYKIFSNNKIAFVFSSLLFTFMHSGYSWVFLIYLPMSLAVTFIYHRRRILTDSIVFHSFFNLLITFVNFLMVN</sequence>
<proteinExistence type="inferred from homology"/>
<reference evidence="9" key="1">
    <citation type="submission" date="2015-10" db="EMBL/GenBank/DDBJ databases">
        <title>Draft Genome Sequences of 11 Lactococcus lactis subspecies cremoris strains.</title>
        <authorList>
            <person name="Wels M."/>
            <person name="Backus L."/>
            <person name="Boekhorst J."/>
            <person name="Dijkstra A."/>
            <person name="Beerthuizen M."/>
            <person name="Kelly W."/>
            <person name="Siezen R."/>
            <person name="Bachmann H."/>
            <person name="Van Hijum S."/>
        </authorList>
    </citation>
    <scope>NUCLEOTIDE SEQUENCE [LARGE SCALE GENOMIC DNA]</scope>
    <source>
        <strain evidence="9">LMG9449</strain>
    </source>
</reference>
<reference evidence="8" key="4">
    <citation type="submission" date="2023-04" db="EMBL/GenBank/DDBJ databases">
        <authorList>
            <person name="McDonnell B."/>
        </authorList>
    </citation>
    <scope>NUCLEOTIDE SEQUENCE</scope>
    <source>
        <strain evidence="8">223</strain>
    </source>
</reference>
<evidence type="ECO:0000313" key="7">
    <source>
        <dbReference type="EMBL" id="KSU16662.1"/>
    </source>
</evidence>
<feature type="transmembrane region" description="Helical" evidence="4">
    <location>
        <begin position="201"/>
        <end position="219"/>
    </location>
</feature>
<dbReference type="EMBL" id="LKLS01000153">
    <property type="protein sequence ID" value="KSU16662.1"/>
    <property type="molecule type" value="Genomic_DNA"/>
</dbReference>
<accession>A0A0V8C0B3</accession>
<reference evidence="7" key="2">
    <citation type="journal article" date="2017" name="Genome Announc.">
        <title>Draft Genome Sequences of 24 Lactococcus lactis Strains.</title>
        <authorList>
            <person name="Backus L."/>
            <person name="Wels M."/>
            <person name="Boekhorst J."/>
            <person name="Dijkstra A.R."/>
            <person name="Beerthuyzen M."/>
            <person name="Kelly W.J."/>
            <person name="Siezen R.J."/>
            <person name="van Hijum S.A."/>
            <person name="Bachmann H."/>
        </authorList>
    </citation>
    <scope>NUCLEOTIDE SEQUENCE</scope>
    <source>
        <strain evidence="7">LMG9447</strain>
    </source>
</reference>
<gene>
    <name evidence="8" type="ORF">LL223_0094</name>
    <name evidence="6" type="ORF">LL229_0098</name>
    <name evidence="7" type="ORF">LMG9449_1910</name>
</gene>
<name>A0A0V8C0B3_LACLL</name>